<evidence type="ECO:0008006" key="2">
    <source>
        <dbReference type="Google" id="ProtNLM"/>
    </source>
</evidence>
<protein>
    <recommendedName>
        <fullName evidence="2">DUF5651 domain-containing protein</fullName>
    </recommendedName>
</protein>
<name>A0A8S5M231_9CAUD</name>
<evidence type="ECO:0000313" key="1">
    <source>
        <dbReference type="EMBL" id="DAD76292.1"/>
    </source>
</evidence>
<dbReference type="EMBL" id="BK014798">
    <property type="protein sequence ID" value="DAD76292.1"/>
    <property type="molecule type" value="Genomic_DNA"/>
</dbReference>
<proteinExistence type="predicted"/>
<reference evidence="1" key="1">
    <citation type="journal article" date="2021" name="Proc. Natl. Acad. Sci. U.S.A.">
        <title>A Catalog of Tens of Thousands of Viruses from Human Metagenomes Reveals Hidden Associations with Chronic Diseases.</title>
        <authorList>
            <person name="Tisza M.J."/>
            <person name="Buck C.B."/>
        </authorList>
    </citation>
    <scope>NUCLEOTIDE SEQUENCE</scope>
    <source>
        <strain evidence="1">CttDR14</strain>
    </source>
</reference>
<organism evidence="1">
    <name type="scientific">Siphoviridae sp. cttDR14</name>
    <dbReference type="NCBI Taxonomy" id="2826490"/>
    <lineage>
        <taxon>Viruses</taxon>
        <taxon>Duplodnaviria</taxon>
        <taxon>Heunggongvirae</taxon>
        <taxon>Uroviricota</taxon>
        <taxon>Caudoviricetes</taxon>
    </lineage>
</organism>
<sequence>MKNYFNSEERTRHIILLAAQETAEGLSESEALTPEERKNLKTATTLLKKFTSSVCERFGEPYKRKIENTMRANNLKLVGKYAEVCDCISHAANEDLDPTVKEMQFMHCVECEKKNFKDCAMYAMCIACDIDGEDTGGCPFTV</sequence>
<accession>A0A8S5M231</accession>